<comment type="caution">
    <text evidence="2">The sequence shown here is derived from an EMBL/GenBank/DDBJ whole genome shotgun (WGS) entry which is preliminary data.</text>
</comment>
<proteinExistence type="predicted"/>
<feature type="region of interest" description="Disordered" evidence="1">
    <location>
        <begin position="256"/>
        <end position="278"/>
    </location>
</feature>
<organism evidence="2 3">
    <name type="scientific">Sporichthya brevicatena</name>
    <dbReference type="NCBI Taxonomy" id="171442"/>
    <lineage>
        <taxon>Bacteria</taxon>
        <taxon>Bacillati</taxon>
        <taxon>Actinomycetota</taxon>
        <taxon>Actinomycetes</taxon>
        <taxon>Sporichthyales</taxon>
        <taxon>Sporichthyaceae</taxon>
        <taxon>Sporichthya</taxon>
    </lineage>
</organism>
<dbReference type="PANTHER" id="PTHR11941">
    <property type="entry name" value="ENOYL-COA HYDRATASE-RELATED"/>
    <property type="match status" value="1"/>
</dbReference>
<dbReference type="InterPro" id="IPR001753">
    <property type="entry name" value="Enoyl-CoA_hydra/iso"/>
</dbReference>
<accession>A0ABN1HAX7</accession>
<reference evidence="3" key="1">
    <citation type="journal article" date="2019" name="Int. J. Syst. Evol. Microbiol.">
        <title>The Global Catalogue of Microorganisms (GCM) 10K type strain sequencing project: providing services to taxonomists for standard genome sequencing and annotation.</title>
        <authorList>
            <consortium name="The Broad Institute Genomics Platform"/>
            <consortium name="The Broad Institute Genome Sequencing Center for Infectious Disease"/>
            <person name="Wu L."/>
            <person name="Ma J."/>
        </authorList>
    </citation>
    <scope>NUCLEOTIDE SEQUENCE [LARGE SCALE GENOMIC DNA]</scope>
    <source>
        <strain evidence="3">JCM 10671</strain>
    </source>
</reference>
<dbReference type="CDD" id="cd06558">
    <property type="entry name" value="crotonase-like"/>
    <property type="match status" value="1"/>
</dbReference>
<dbReference type="PANTHER" id="PTHR11941:SF124">
    <property type="entry name" value="ENOYL-COA HYDRATASE ECHA13-RELATED"/>
    <property type="match status" value="1"/>
</dbReference>
<name>A0ABN1HAX7_9ACTN</name>
<sequence>MSDFATITYDVAPTGVARIVLNRPDAANAQSRQMLYELSAAFDRAAQDNDVKVVILAGAGKHFSAGHDLRDRAPMSDFEPVGCCGGFDLPGAEGWMATEQEIYLGLCWRWRNFPKATIAEVQGKVILGGLMLAWVCDLIVASDDAEFSDTAVGFGMNGAEFFVHQWEMGTRVAKEMLFTGEPITARRAYEIGMVNRVVPRDELTEATEALARKIAAQPTMGIKLAKQSVHDALDAQNQWTAVSAAFGRHQLGHSHNMQVHGRPIDPAGLAPLRRKSSP</sequence>
<dbReference type="RefSeq" id="WP_344609148.1">
    <property type="nucleotide sequence ID" value="NZ_BAAAHE010000049.1"/>
</dbReference>
<dbReference type="NCBIfam" id="NF006140">
    <property type="entry name" value="PRK08290.1"/>
    <property type="match status" value="1"/>
</dbReference>
<keyword evidence="3" id="KW-1185">Reference proteome</keyword>
<dbReference type="EMBL" id="BAAAHE010000049">
    <property type="protein sequence ID" value="GAA0636167.1"/>
    <property type="molecule type" value="Genomic_DNA"/>
</dbReference>
<dbReference type="InterPro" id="IPR029045">
    <property type="entry name" value="ClpP/crotonase-like_dom_sf"/>
</dbReference>
<gene>
    <name evidence="2" type="ORF">GCM10009547_45510</name>
</gene>
<evidence type="ECO:0000313" key="2">
    <source>
        <dbReference type="EMBL" id="GAA0636167.1"/>
    </source>
</evidence>
<dbReference type="SUPFAM" id="SSF52096">
    <property type="entry name" value="ClpP/crotonase"/>
    <property type="match status" value="1"/>
</dbReference>
<evidence type="ECO:0000256" key="1">
    <source>
        <dbReference type="SAM" id="MobiDB-lite"/>
    </source>
</evidence>
<evidence type="ECO:0000313" key="3">
    <source>
        <dbReference type="Proteomes" id="UP001500957"/>
    </source>
</evidence>
<protein>
    <submittedName>
        <fullName evidence="2">Enoyl-CoA hydratase</fullName>
    </submittedName>
</protein>
<dbReference type="Gene3D" id="3.90.226.10">
    <property type="entry name" value="2-enoyl-CoA Hydratase, Chain A, domain 1"/>
    <property type="match status" value="1"/>
</dbReference>
<dbReference type="Pfam" id="PF00378">
    <property type="entry name" value="ECH_1"/>
    <property type="match status" value="1"/>
</dbReference>
<dbReference type="Proteomes" id="UP001500957">
    <property type="component" value="Unassembled WGS sequence"/>
</dbReference>